<dbReference type="InterPro" id="IPR001509">
    <property type="entry name" value="Epimerase_deHydtase"/>
</dbReference>
<dbReference type="Proteomes" id="UP001449795">
    <property type="component" value="Chromosome"/>
</dbReference>
<dbReference type="InterPro" id="IPR051783">
    <property type="entry name" value="NAD(P)-dependent_oxidoreduct"/>
</dbReference>
<gene>
    <name evidence="2" type="ORF">AAC691_06520</name>
</gene>
<dbReference type="EMBL" id="CP152276">
    <property type="protein sequence ID" value="XAE44082.1"/>
    <property type="molecule type" value="Genomic_DNA"/>
</dbReference>
<dbReference type="PANTHER" id="PTHR48079:SF6">
    <property type="entry name" value="NAD(P)-BINDING DOMAIN-CONTAINING PROTEIN-RELATED"/>
    <property type="match status" value="1"/>
</dbReference>
<organism evidence="2 3">
    <name type="scientific">Nguyenibacter vanlangensis</name>
    <dbReference type="NCBI Taxonomy" id="1216886"/>
    <lineage>
        <taxon>Bacteria</taxon>
        <taxon>Pseudomonadati</taxon>
        <taxon>Pseudomonadota</taxon>
        <taxon>Alphaproteobacteria</taxon>
        <taxon>Acetobacterales</taxon>
        <taxon>Acetobacteraceae</taxon>
        <taxon>Nguyenibacter</taxon>
    </lineage>
</organism>
<dbReference type="Pfam" id="PF01370">
    <property type="entry name" value="Epimerase"/>
    <property type="match status" value="1"/>
</dbReference>
<dbReference type="Gene3D" id="3.40.50.720">
    <property type="entry name" value="NAD(P)-binding Rossmann-like Domain"/>
    <property type="match status" value="1"/>
</dbReference>
<name>A0ABZ3D9C2_9PROT</name>
<dbReference type="SUPFAM" id="SSF51735">
    <property type="entry name" value="NAD(P)-binding Rossmann-fold domains"/>
    <property type="match status" value="1"/>
</dbReference>
<evidence type="ECO:0000313" key="2">
    <source>
        <dbReference type="EMBL" id="XAE44082.1"/>
    </source>
</evidence>
<dbReference type="InterPro" id="IPR036291">
    <property type="entry name" value="NAD(P)-bd_dom_sf"/>
</dbReference>
<dbReference type="RefSeq" id="WP_342629396.1">
    <property type="nucleotide sequence ID" value="NZ_CP152276.1"/>
</dbReference>
<keyword evidence="3" id="KW-1185">Reference proteome</keyword>
<feature type="domain" description="NAD-dependent epimerase/dehydratase" evidence="1">
    <location>
        <begin position="7"/>
        <end position="218"/>
    </location>
</feature>
<evidence type="ECO:0000259" key="1">
    <source>
        <dbReference type="Pfam" id="PF01370"/>
    </source>
</evidence>
<dbReference type="PANTHER" id="PTHR48079">
    <property type="entry name" value="PROTEIN YEEZ"/>
    <property type="match status" value="1"/>
</dbReference>
<reference evidence="2 3" key="1">
    <citation type="submission" date="2024-04" db="EMBL/GenBank/DDBJ databases">
        <title>Complete genome sequence of Nguyenibacter vanlangesis HBCM-1154, a strain capable of nitrogen fixation, IAA production, and phosphorus solubilization isolated from sugarcane soil.</title>
        <authorList>
            <person name="MY HANH P."/>
        </authorList>
    </citation>
    <scope>NUCLEOTIDE SEQUENCE [LARGE SCALE GENOMIC DNA]</scope>
    <source>
        <strain evidence="2 3">HBCM 1154</strain>
    </source>
</reference>
<evidence type="ECO:0000313" key="3">
    <source>
        <dbReference type="Proteomes" id="UP001449795"/>
    </source>
</evidence>
<accession>A0ABZ3D9C2</accession>
<protein>
    <submittedName>
        <fullName evidence="2">NAD-dependent epimerase/dehydratase family protein</fullName>
    </submittedName>
</protein>
<proteinExistence type="predicted"/>
<sequence length="328" mass="35405">MTIPGTALIIGARGGIGRAAAGTLLRHGWRVRGLVRGTAPGGASHPPPIEWVVGNAMDSAAVMAAARGADAVIHAVNPPGYRHWDRLVMPMLENSIAAAQAADARLVLPGTVYNFGPDAGCAPDEDAPQNPLTRKGGIRVAMERRLHDAARGGLRALIVRTGDFFGPGAGNNWFSQGLLGNGRPVRALTDPGRPGVGHQWAYLPDVAETIARLLAREEALERMARFHMAGHWDPDGRHMIAAIRQALGDPDMRVRRFPWWLVGLIAPAVPFCRELHEMRYLWRTGLRLGNARLLGLLGSEPHTRLDIAVHATLQALDAFPQEALPRHA</sequence>